<keyword evidence="6" id="KW-1185">Reference proteome</keyword>
<proteinExistence type="inferred from homology"/>
<accession>A0ABV1LID3</accession>
<name>A0ABV1LID3_9BURK</name>
<comment type="caution">
    <text evidence="5">The sequence shown here is derived from an EMBL/GenBank/DDBJ whole genome shotgun (WGS) entry which is preliminary data.</text>
</comment>
<dbReference type="Proteomes" id="UP001469089">
    <property type="component" value="Unassembled WGS sequence"/>
</dbReference>
<feature type="compositionally biased region" description="Basic and acidic residues" evidence="4">
    <location>
        <begin position="248"/>
        <end position="257"/>
    </location>
</feature>
<dbReference type="Gene3D" id="3.40.50.720">
    <property type="entry name" value="NAD(P)-binding Rossmann-like Domain"/>
    <property type="match status" value="1"/>
</dbReference>
<feature type="region of interest" description="Disordered" evidence="4">
    <location>
        <begin position="237"/>
        <end position="257"/>
    </location>
</feature>
<dbReference type="InterPro" id="IPR002347">
    <property type="entry name" value="SDR_fam"/>
</dbReference>
<gene>
    <name evidence="5" type="ORF">N0A02_06285</name>
</gene>
<dbReference type="EMBL" id="JAOALG010000001">
    <property type="protein sequence ID" value="MEQ5839047.1"/>
    <property type="molecule type" value="Genomic_DNA"/>
</dbReference>
<reference evidence="5 6" key="1">
    <citation type="journal article" date="2024" name="Chem. Sci.">
        <title>Discovery of a lagriamide polyketide by integrated genome mining, isotopic labeling, and untargeted metabolomics.</title>
        <authorList>
            <person name="Fergusson C.H."/>
            <person name="Saulog J."/>
            <person name="Paulo B.S."/>
            <person name="Wilson D.M."/>
            <person name="Liu D.Y."/>
            <person name="Morehouse N.J."/>
            <person name="Waterworth S."/>
            <person name="Barkei J."/>
            <person name="Gray C.A."/>
            <person name="Kwan J.C."/>
            <person name="Eustaquio A.S."/>
            <person name="Linington R.G."/>
        </authorList>
    </citation>
    <scope>NUCLEOTIDE SEQUENCE [LARGE SCALE GENOMIC DNA]</scope>
    <source>
        <strain evidence="5 6">RL17-338-BIF-B</strain>
    </source>
</reference>
<dbReference type="Pfam" id="PF00106">
    <property type="entry name" value="adh_short"/>
    <property type="match status" value="1"/>
</dbReference>
<evidence type="ECO:0000313" key="5">
    <source>
        <dbReference type="EMBL" id="MEQ5839047.1"/>
    </source>
</evidence>
<evidence type="ECO:0000313" key="6">
    <source>
        <dbReference type="Proteomes" id="UP001469089"/>
    </source>
</evidence>
<dbReference type="SUPFAM" id="SSF51735">
    <property type="entry name" value="NAD(P)-binding Rossmann-fold domains"/>
    <property type="match status" value="1"/>
</dbReference>
<comment type="similarity">
    <text evidence="1 3">Belongs to the short-chain dehydrogenases/reductases (SDR) family.</text>
</comment>
<protein>
    <submittedName>
        <fullName evidence="5">SDR family oxidoreductase</fullName>
    </submittedName>
</protein>
<dbReference type="PANTHER" id="PTHR43669">
    <property type="entry name" value="5-KETO-D-GLUCONATE 5-REDUCTASE"/>
    <property type="match status" value="1"/>
</dbReference>
<keyword evidence="2" id="KW-0560">Oxidoreductase</keyword>
<dbReference type="RefSeq" id="WP_349541660.1">
    <property type="nucleotide sequence ID" value="NZ_JAOALG010000001.1"/>
</dbReference>
<dbReference type="PRINTS" id="PR00080">
    <property type="entry name" value="SDRFAMILY"/>
</dbReference>
<evidence type="ECO:0000256" key="4">
    <source>
        <dbReference type="SAM" id="MobiDB-lite"/>
    </source>
</evidence>
<evidence type="ECO:0000256" key="1">
    <source>
        <dbReference type="ARBA" id="ARBA00006484"/>
    </source>
</evidence>
<sequence>MTSSIDTLAGIRVALTGGTSGLGLALMDELLARGAHVAFVARHADRVAAVTAARQKVVGLVGDIAKKDDIYPLALQISGVLGGVDVLVNNASSLGPVPLAPLADTACEDLEAALAANLLGPFRLTKALLGSLAAAARERGGAVVLNVSSDAAIEPYPAWGAYGASKAALRHMTRIWNLELAAQRVRLLSLDPGDMDTPLHALAVPDSDPAGLKTPAVAAREMADAIEAALRELRELRASGESPSSGAHHVDVSAKAR</sequence>
<dbReference type="PANTHER" id="PTHR43669:SF3">
    <property type="entry name" value="ALCOHOL DEHYDROGENASE, PUTATIVE (AFU_ORTHOLOGUE AFUA_3G03445)-RELATED"/>
    <property type="match status" value="1"/>
</dbReference>
<dbReference type="PRINTS" id="PR00081">
    <property type="entry name" value="GDHRDH"/>
</dbReference>
<dbReference type="CDD" id="cd05233">
    <property type="entry name" value="SDR_c"/>
    <property type="match status" value="1"/>
</dbReference>
<organism evidence="5 6">
    <name type="scientific">Paraburkholderia acidicola</name>
    <dbReference type="NCBI Taxonomy" id="1912599"/>
    <lineage>
        <taxon>Bacteria</taxon>
        <taxon>Pseudomonadati</taxon>
        <taxon>Pseudomonadota</taxon>
        <taxon>Betaproteobacteria</taxon>
        <taxon>Burkholderiales</taxon>
        <taxon>Burkholderiaceae</taxon>
        <taxon>Paraburkholderia</taxon>
    </lineage>
</organism>
<evidence type="ECO:0000256" key="2">
    <source>
        <dbReference type="ARBA" id="ARBA00023002"/>
    </source>
</evidence>
<evidence type="ECO:0000256" key="3">
    <source>
        <dbReference type="RuleBase" id="RU000363"/>
    </source>
</evidence>
<dbReference type="InterPro" id="IPR036291">
    <property type="entry name" value="NAD(P)-bd_dom_sf"/>
</dbReference>